<name>W1YI11_9ZZZZ</name>
<sequence>DYLDRQGVYNGRDNLSENSYRIGVSFKL</sequence>
<evidence type="ECO:0000313" key="1">
    <source>
        <dbReference type="EMBL" id="ETJ40819.1"/>
    </source>
</evidence>
<dbReference type="EMBL" id="AZMM01005257">
    <property type="protein sequence ID" value="ETJ40819.1"/>
    <property type="molecule type" value="Genomic_DNA"/>
</dbReference>
<dbReference type="AlphaFoldDB" id="W1YI11"/>
<comment type="caution">
    <text evidence="1">The sequence shown here is derived from an EMBL/GenBank/DDBJ whole genome shotgun (WGS) entry which is preliminary data.</text>
</comment>
<feature type="non-terminal residue" evidence="1">
    <location>
        <position position="1"/>
    </location>
</feature>
<gene>
    <name evidence="1" type="ORF">Q604_UNBC05257G0001</name>
</gene>
<accession>W1YI11</accession>
<organism evidence="1">
    <name type="scientific">human gut metagenome</name>
    <dbReference type="NCBI Taxonomy" id="408170"/>
    <lineage>
        <taxon>unclassified sequences</taxon>
        <taxon>metagenomes</taxon>
        <taxon>organismal metagenomes</taxon>
    </lineage>
</organism>
<protein>
    <submittedName>
        <fullName evidence="1">Uncharacterized protein</fullName>
    </submittedName>
</protein>
<reference evidence="1" key="1">
    <citation type="submission" date="2013-12" db="EMBL/GenBank/DDBJ databases">
        <title>A Varibaculum cambriense genome reconstructed from a premature infant gut community with otherwise low bacterial novelty that shifts toward anaerobic metabolism during the third week of life.</title>
        <authorList>
            <person name="Brown C.T."/>
            <person name="Sharon I."/>
            <person name="Thomas B.C."/>
            <person name="Castelle C.J."/>
            <person name="Morowitz M.J."/>
            <person name="Banfield J.F."/>
        </authorList>
    </citation>
    <scope>NUCLEOTIDE SEQUENCE</scope>
</reference>
<proteinExistence type="predicted"/>